<feature type="domain" description="AAA+ ATPase" evidence="20">
    <location>
        <begin position="223"/>
        <end position="363"/>
    </location>
</feature>
<dbReference type="CDD" id="cd19501">
    <property type="entry name" value="RecA-like_FtsH"/>
    <property type="match status" value="1"/>
</dbReference>
<evidence type="ECO:0000313" key="21">
    <source>
        <dbReference type="EMBL" id="ODV63278.1"/>
    </source>
</evidence>
<keyword evidence="5" id="KW-0645">Protease</keyword>
<evidence type="ECO:0000256" key="7">
    <source>
        <dbReference type="ARBA" id="ARBA00022723"/>
    </source>
</evidence>
<feature type="non-terminal residue" evidence="21">
    <location>
        <position position="1"/>
    </location>
</feature>
<comment type="catalytic activity">
    <reaction evidence="16">
        <text>ATP + H2O = ADP + phosphate + H(+)</text>
        <dbReference type="Rhea" id="RHEA:13065"/>
        <dbReference type="ChEBI" id="CHEBI:15377"/>
        <dbReference type="ChEBI" id="CHEBI:15378"/>
        <dbReference type="ChEBI" id="CHEBI:30616"/>
        <dbReference type="ChEBI" id="CHEBI:43474"/>
        <dbReference type="ChEBI" id="CHEBI:456216"/>
    </reaction>
    <physiologicalReaction direction="left-to-right" evidence="16">
        <dbReference type="Rhea" id="RHEA:13066"/>
    </physiologicalReaction>
</comment>
<accession>A0A1D2VNU2</accession>
<evidence type="ECO:0000256" key="11">
    <source>
        <dbReference type="ARBA" id="ARBA00022840"/>
    </source>
</evidence>
<dbReference type="GO" id="GO:0016887">
    <property type="term" value="F:ATP hydrolysis activity"/>
    <property type="evidence" value="ECO:0007669"/>
    <property type="project" value="EnsemblFungi"/>
</dbReference>
<dbReference type="InterPro" id="IPR003593">
    <property type="entry name" value="AAA+_ATPase"/>
</dbReference>
<reference evidence="22" key="1">
    <citation type="submission" date="2016-05" db="EMBL/GenBank/DDBJ databases">
        <title>Comparative genomics of biotechnologically important yeasts.</title>
        <authorList>
            <consortium name="DOE Joint Genome Institute"/>
            <person name="Riley R."/>
            <person name="Haridas S."/>
            <person name="Wolfe K.H."/>
            <person name="Lopes M.R."/>
            <person name="Hittinger C.T."/>
            <person name="Goker M."/>
            <person name="Salamov A."/>
            <person name="Wisecaver J."/>
            <person name="Long T.M."/>
            <person name="Aerts A.L."/>
            <person name="Barry K."/>
            <person name="Choi C."/>
            <person name="Clum A."/>
            <person name="Coughlan A.Y."/>
            <person name="Deshpande S."/>
            <person name="Douglass A.P."/>
            <person name="Hanson S.J."/>
            <person name="Klenk H.-P."/>
            <person name="Labutti K."/>
            <person name="Lapidus A."/>
            <person name="Lindquist E."/>
            <person name="Lipzen A."/>
            <person name="Meier-Kolthoff J.P."/>
            <person name="Ohm R.A."/>
            <person name="Otillar R.P."/>
            <person name="Pangilinan J."/>
            <person name="Peng Y."/>
            <person name="Rokas A."/>
            <person name="Rosa C.A."/>
            <person name="Scheuner C."/>
            <person name="Sibirny A.A."/>
            <person name="Slot J.C."/>
            <person name="Stielow J.B."/>
            <person name="Sun H."/>
            <person name="Kurtzman C.P."/>
            <person name="Blackwell M."/>
            <person name="Grigoriev I.V."/>
            <person name="Jeffries T.W."/>
        </authorList>
    </citation>
    <scope>NUCLEOTIDE SEQUENCE [LARGE SCALE GENOMIC DNA]</scope>
    <source>
        <strain evidence="22">DSM 1968</strain>
    </source>
</reference>
<protein>
    <submittedName>
        <fullName evidence="21">ATP-dependent metallopeptidase Hfl</fullName>
    </submittedName>
</protein>
<evidence type="ECO:0000256" key="3">
    <source>
        <dbReference type="ARBA" id="ARBA00010044"/>
    </source>
</evidence>
<dbReference type="Gene3D" id="3.40.1690.20">
    <property type="match status" value="1"/>
</dbReference>
<evidence type="ECO:0000256" key="17">
    <source>
        <dbReference type="ARBA" id="ARBA00065348"/>
    </source>
</evidence>
<dbReference type="SMART" id="SM00382">
    <property type="entry name" value="AAA"/>
    <property type="match status" value="1"/>
</dbReference>
<dbReference type="InterPro" id="IPR003959">
    <property type="entry name" value="ATPase_AAA_core"/>
</dbReference>
<evidence type="ECO:0000259" key="20">
    <source>
        <dbReference type="SMART" id="SM00382"/>
    </source>
</evidence>
<evidence type="ECO:0000256" key="18">
    <source>
        <dbReference type="RuleBase" id="RU003651"/>
    </source>
</evidence>
<dbReference type="GO" id="GO:0065003">
    <property type="term" value="P:protein-containing complex assembly"/>
    <property type="evidence" value="ECO:0007669"/>
    <property type="project" value="EnsemblFungi"/>
</dbReference>
<dbReference type="Pfam" id="PF06480">
    <property type="entry name" value="FtsH_ext"/>
    <property type="match status" value="1"/>
</dbReference>
<dbReference type="GO" id="GO:0097002">
    <property type="term" value="C:mitochondrial inner boundary membrane"/>
    <property type="evidence" value="ECO:0007669"/>
    <property type="project" value="EnsemblFungi"/>
</dbReference>
<dbReference type="GeneID" id="30963795"/>
<keyword evidence="9" id="KW-0378">Hydrolase</keyword>
<dbReference type="InParanoid" id="A0A1D2VNU2"/>
<dbReference type="Pfam" id="PF17862">
    <property type="entry name" value="AAA_lid_3"/>
    <property type="match status" value="1"/>
</dbReference>
<evidence type="ECO:0000256" key="16">
    <source>
        <dbReference type="ARBA" id="ARBA00048778"/>
    </source>
</evidence>
<dbReference type="Pfam" id="PF00004">
    <property type="entry name" value="AAA"/>
    <property type="match status" value="1"/>
</dbReference>
<dbReference type="GO" id="GO:0005745">
    <property type="term" value="C:m-AAA complex"/>
    <property type="evidence" value="ECO:0007669"/>
    <property type="project" value="EnsemblFungi"/>
</dbReference>
<dbReference type="SUPFAM" id="SSF140990">
    <property type="entry name" value="FtsH protease domain-like"/>
    <property type="match status" value="1"/>
</dbReference>
<keyword evidence="14" id="KW-0496">Mitochondrion</keyword>
<evidence type="ECO:0000256" key="6">
    <source>
        <dbReference type="ARBA" id="ARBA00022692"/>
    </source>
</evidence>
<dbReference type="GO" id="GO:0030163">
    <property type="term" value="P:protein catabolic process"/>
    <property type="evidence" value="ECO:0007669"/>
    <property type="project" value="EnsemblFungi"/>
</dbReference>
<keyword evidence="12 19" id="KW-1133">Transmembrane helix</keyword>
<name>A0A1D2VNU2_9ASCO</name>
<dbReference type="AlphaFoldDB" id="A0A1D2VNU2"/>
<evidence type="ECO:0000256" key="14">
    <source>
        <dbReference type="ARBA" id="ARBA00023128"/>
    </source>
</evidence>
<organism evidence="21 22">
    <name type="scientific">Ascoidea rubescens DSM 1968</name>
    <dbReference type="NCBI Taxonomy" id="1344418"/>
    <lineage>
        <taxon>Eukaryota</taxon>
        <taxon>Fungi</taxon>
        <taxon>Dikarya</taxon>
        <taxon>Ascomycota</taxon>
        <taxon>Saccharomycotina</taxon>
        <taxon>Saccharomycetes</taxon>
        <taxon>Ascoideaceae</taxon>
        <taxon>Ascoidea</taxon>
    </lineage>
</organism>
<comment type="similarity">
    <text evidence="3">In the C-terminal section; belongs to the peptidase M41 family.</text>
</comment>
<comment type="similarity">
    <text evidence="4">In the N-terminal section; belongs to the AAA ATPase family.</text>
</comment>
<keyword evidence="8 18" id="KW-0547">Nucleotide-binding</keyword>
<evidence type="ECO:0000256" key="4">
    <source>
        <dbReference type="ARBA" id="ARBA00010550"/>
    </source>
</evidence>
<evidence type="ECO:0000256" key="19">
    <source>
        <dbReference type="SAM" id="Phobius"/>
    </source>
</evidence>
<evidence type="ECO:0000256" key="8">
    <source>
        <dbReference type="ARBA" id="ARBA00022741"/>
    </source>
</evidence>
<dbReference type="GO" id="GO:0006465">
    <property type="term" value="P:signal peptide processing"/>
    <property type="evidence" value="ECO:0007669"/>
    <property type="project" value="EnsemblFungi"/>
</dbReference>
<evidence type="ECO:0000313" key="22">
    <source>
        <dbReference type="Proteomes" id="UP000095038"/>
    </source>
</evidence>
<dbReference type="GO" id="GO:0008270">
    <property type="term" value="F:zinc ion binding"/>
    <property type="evidence" value="ECO:0007669"/>
    <property type="project" value="InterPro"/>
</dbReference>
<dbReference type="InterPro" id="IPR037219">
    <property type="entry name" value="Peptidase_M41-like"/>
</dbReference>
<keyword evidence="7" id="KW-0479">Metal-binding</keyword>
<keyword evidence="6 19" id="KW-0812">Transmembrane</keyword>
<evidence type="ECO:0000256" key="12">
    <source>
        <dbReference type="ARBA" id="ARBA00022989"/>
    </source>
</evidence>
<keyword evidence="13" id="KW-0482">Metalloprotease</keyword>
<dbReference type="Gene3D" id="1.10.8.60">
    <property type="match status" value="1"/>
</dbReference>
<keyword evidence="15 19" id="KW-0472">Membrane</keyword>
<dbReference type="PROSITE" id="PS00674">
    <property type="entry name" value="AAA"/>
    <property type="match status" value="1"/>
</dbReference>
<dbReference type="NCBIfam" id="TIGR01241">
    <property type="entry name" value="FtsH_fam"/>
    <property type="match status" value="1"/>
</dbReference>
<keyword evidence="10" id="KW-0862">Zinc</keyword>
<dbReference type="RefSeq" id="XP_020049585.1">
    <property type="nucleotide sequence ID" value="XM_020190159.1"/>
</dbReference>
<dbReference type="InterPro" id="IPR003960">
    <property type="entry name" value="ATPase_AAA_CS"/>
</dbReference>
<evidence type="ECO:0000256" key="13">
    <source>
        <dbReference type="ARBA" id="ARBA00023049"/>
    </source>
</evidence>
<dbReference type="GO" id="GO:0004176">
    <property type="term" value="F:ATP-dependent peptidase activity"/>
    <property type="evidence" value="ECO:0007669"/>
    <property type="project" value="InterPro"/>
</dbReference>
<dbReference type="InterPro" id="IPR011546">
    <property type="entry name" value="Pept_M41_FtsH_extracell"/>
</dbReference>
<comment type="cofactor">
    <cofactor evidence="1">
        <name>Zn(2+)</name>
        <dbReference type="ChEBI" id="CHEBI:29105"/>
    </cofactor>
</comment>
<dbReference type="Proteomes" id="UP000095038">
    <property type="component" value="Unassembled WGS sequence"/>
</dbReference>
<dbReference type="GO" id="GO:0004222">
    <property type="term" value="F:metalloendopeptidase activity"/>
    <property type="evidence" value="ECO:0007669"/>
    <property type="project" value="InterPro"/>
</dbReference>
<evidence type="ECO:0000256" key="15">
    <source>
        <dbReference type="ARBA" id="ARBA00023136"/>
    </source>
</evidence>
<dbReference type="Gene3D" id="3.40.50.300">
    <property type="entry name" value="P-loop containing nucleotide triphosphate hydrolases"/>
    <property type="match status" value="1"/>
</dbReference>
<comment type="subunit">
    <text evidence="17">Component of the 850 kDa m-AAA protease complex, a heterohexamer composed of YTA12/RCA1 and YTA10/AFG3. Associates with the prohibitin complex, composed of PHB1 and PHB2, inhibiting the activity of the m-AAA protease complex.</text>
</comment>
<dbReference type="GO" id="GO:0034982">
    <property type="term" value="P:mitochondrial protein processing"/>
    <property type="evidence" value="ECO:0007669"/>
    <property type="project" value="TreeGrafter"/>
</dbReference>
<evidence type="ECO:0000256" key="10">
    <source>
        <dbReference type="ARBA" id="ARBA00022833"/>
    </source>
</evidence>
<evidence type="ECO:0000256" key="1">
    <source>
        <dbReference type="ARBA" id="ARBA00001947"/>
    </source>
</evidence>
<dbReference type="PANTHER" id="PTHR43655">
    <property type="entry name" value="ATP-DEPENDENT PROTEASE"/>
    <property type="match status" value="1"/>
</dbReference>
<proteinExistence type="inferred from homology"/>
<comment type="similarity">
    <text evidence="18">Belongs to the AAA ATPase family.</text>
</comment>
<keyword evidence="11 18" id="KW-0067">ATP-binding</keyword>
<dbReference type="InterPro" id="IPR000642">
    <property type="entry name" value="Peptidase_M41"/>
</dbReference>
<dbReference type="InterPro" id="IPR050928">
    <property type="entry name" value="ATP-dep_Zn_Metalloprotease"/>
</dbReference>
<dbReference type="GO" id="GO:0140567">
    <property type="term" value="F:membrane protein dislocase activity"/>
    <property type="evidence" value="ECO:0007669"/>
    <property type="project" value="EnsemblFungi"/>
</dbReference>
<evidence type="ECO:0000256" key="5">
    <source>
        <dbReference type="ARBA" id="ARBA00022670"/>
    </source>
</evidence>
<dbReference type="FunCoup" id="A0A1D2VNU2">
    <property type="interactions" value="696"/>
</dbReference>
<dbReference type="OrthoDB" id="1413014at2759"/>
<dbReference type="Pfam" id="PF01434">
    <property type="entry name" value="Peptidase_M41"/>
    <property type="match status" value="1"/>
</dbReference>
<dbReference type="HAMAP" id="MF_01458">
    <property type="entry name" value="FtsH"/>
    <property type="match status" value="1"/>
</dbReference>
<dbReference type="FunFam" id="1.20.58.760:FF:000003">
    <property type="entry name" value="AFG3-like AAA ATPase 2"/>
    <property type="match status" value="1"/>
</dbReference>
<gene>
    <name evidence="21" type="ORF">ASCRUDRAFT_30077</name>
</gene>
<dbReference type="InterPro" id="IPR027417">
    <property type="entry name" value="P-loop_NTPase"/>
</dbReference>
<sequence length="658" mass="73061">KSFNNPNALVFKLNLSYVIFGALGLYFLFSLTSSNNGKEISWQEFRNQLLDKGYVKKIIVVNKSLARVILNDAGKQNLSLVIGSMNTNSPYYYFNIGSVENIEHKLARAQKENGIQEDFKIPIIYENEIHITKHIFQLLPTVLMIAGLFWITKKAASGLGSGPGGRGGIFNVGKSKAKRFNKEENVKISFKDVAGCDEAKEEIMEFVKFLKHPAKYERLGAKIPRGAILSGPPGTGKTLLAKATAGEAAVPFFSVSGAEFIEMFVGVGASRVRDLFKTARENAPSIIFVDEIDAIGKARNKGSMSGANDEREATLNQLLVEMDGFATSDHVVVLAGTNIPNVLDPALLRPGRFDRHITIDNPELEGRKEIFNVHLKKIKLHDDIEDLKGRLATLTPGFSGADIANVCNEAALIAARKGANDVQLIHFELAIERVIGGIERKTKLLSIDEKKIVAYHEAGHAICGWYLEFADPLLKVSIIPRGQGALGYAQYLPGDLYLMSVQQLYDRLTMALGGRVSEELNFSTVTSGASDDFKKVTRMATAMVVSLGMSEKVGPINYERKQDNDYTKPFSEETAQLIDEEINRIVEECHERCRKLLTEKSHEVELVAQELLTKEVITREDMIRLLGKRQFPERNDAFDKYLEDKTNKNNNEAASQPN</sequence>
<comment type="subcellular location">
    <subcellularLocation>
        <location evidence="2">Mitochondrion membrane</location>
        <topology evidence="2">Multi-pass membrane protein</topology>
    </subcellularLocation>
</comment>
<keyword evidence="22" id="KW-1185">Reference proteome</keyword>
<dbReference type="EMBL" id="KV454475">
    <property type="protein sequence ID" value="ODV63278.1"/>
    <property type="molecule type" value="Genomic_DNA"/>
</dbReference>
<evidence type="ECO:0000256" key="9">
    <source>
        <dbReference type="ARBA" id="ARBA00022801"/>
    </source>
</evidence>
<dbReference type="GO" id="GO:0005524">
    <property type="term" value="F:ATP binding"/>
    <property type="evidence" value="ECO:0007669"/>
    <property type="project" value="UniProtKB-KW"/>
</dbReference>
<evidence type="ECO:0000256" key="2">
    <source>
        <dbReference type="ARBA" id="ARBA00004225"/>
    </source>
</evidence>
<dbReference type="InterPro" id="IPR005936">
    <property type="entry name" value="FtsH"/>
</dbReference>
<dbReference type="InterPro" id="IPR041569">
    <property type="entry name" value="AAA_lid_3"/>
</dbReference>
<dbReference type="STRING" id="1344418.A0A1D2VNU2"/>
<dbReference type="SUPFAM" id="SSF52540">
    <property type="entry name" value="P-loop containing nucleoside triphosphate hydrolases"/>
    <property type="match status" value="1"/>
</dbReference>
<dbReference type="PANTHER" id="PTHR43655:SF14">
    <property type="entry name" value="MITOCHONDRIAL RESPIRATORY CHAIN COMPLEXES ASSEMBLY PROTEIN YTA12"/>
    <property type="match status" value="1"/>
</dbReference>
<dbReference type="FunFam" id="1.10.8.60:FF:000019">
    <property type="entry name" value="AFG3-like AAA ATPase 2"/>
    <property type="match status" value="1"/>
</dbReference>
<feature type="transmembrane region" description="Helical" evidence="19">
    <location>
        <begin position="9"/>
        <end position="29"/>
    </location>
</feature>
<dbReference type="FunFam" id="3.40.50.300:FF:000001">
    <property type="entry name" value="ATP-dependent zinc metalloprotease FtsH"/>
    <property type="match status" value="1"/>
</dbReference>
<dbReference type="Gene3D" id="1.20.58.760">
    <property type="entry name" value="Peptidase M41"/>
    <property type="match status" value="1"/>
</dbReference>